<evidence type="ECO:0000256" key="12">
    <source>
        <dbReference type="ARBA" id="ARBA00022927"/>
    </source>
</evidence>
<keyword evidence="16" id="KW-0066">ATP synthesis</keyword>
<evidence type="ECO:0000256" key="3">
    <source>
        <dbReference type="ARBA" id="ARBA00004496"/>
    </source>
</evidence>
<dbReference type="GO" id="GO:0005854">
    <property type="term" value="C:nascent polypeptide-associated complex"/>
    <property type="evidence" value="ECO:0007669"/>
    <property type="project" value="InterPro"/>
</dbReference>
<keyword evidence="15" id="KW-0472">Membrane</keyword>
<evidence type="ECO:0000259" key="20">
    <source>
        <dbReference type="PROSITE" id="PS51151"/>
    </source>
</evidence>
<feature type="domain" description="NAC-A/B" evidence="20">
    <location>
        <begin position="47"/>
        <end position="112"/>
    </location>
</feature>
<feature type="coiled-coil region" evidence="18">
    <location>
        <begin position="327"/>
        <end position="354"/>
    </location>
</feature>
<reference evidence="21" key="1">
    <citation type="submission" date="2023-01" db="EMBL/GenBank/DDBJ databases">
        <title>The growth and conidiation of Purpureocillium lavendulum are regulated by nitrogen source and histone H3K14 acetylation.</title>
        <authorList>
            <person name="Tang P."/>
            <person name="Han J."/>
            <person name="Zhang C."/>
            <person name="Tang P."/>
            <person name="Qi F."/>
            <person name="Zhang K."/>
            <person name="Liang L."/>
        </authorList>
    </citation>
    <scope>NUCLEOTIDE SEQUENCE</scope>
    <source>
        <strain evidence="21">YMF1.00683</strain>
    </source>
</reference>
<evidence type="ECO:0000256" key="6">
    <source>
        <dbReference type="ARBA" id="ARBA00014437"/>
    </source>
</evidence>
<dbReference type="InterPro" id="IPR044034">
    <property type="entry name" value="NAC-like_UBA"/>
</dbReference>
<dbReference type="InterPro" id="IPR038187">
    <property type="entry name" value="NAC_A/B_dom_sf"/>
</dbReference>
<dbReference type="GO" id="GO:0015078">
    <property type="term" value="F:proton transmembrane transporter activity"/>
    <property type="evidence" value="ECO:0007669"/>
    <property type="project" value="InterPro"/>
</dbReference>
<dbReference type="FunFam" id="1.10.8.10:FF:000006">
    <property type="entry name" value="Putative nascent polypeptide-associated complex subunit alpha"/>
    <property type="match status" value="1"/>
</dbReference>
<dbReference type="GO" id="GO:0005743">
    <property type="term" value="C:mitochondrial inner membrane"/>
    <property type="evidence" value="ECO:0007669"/>
    <property type="project" value="UniProtKB-SubCell"/>
</dbReference>
<evidence type="ECO:0000256" key="17">
    <source>
        <dbReference type="ARBA" id="ARBA00030300"/>
    </source>
</evidence>
<dbReference type="Gene3D" id="2.20.70.30">
    <property type="entry name" value="Nascent polypeptide-associated complex domain"/>
    <property type="match status" value="1"/>
</dbReference>
<dbReference type="GO" id="GO:0045259">
    <property type="term" value="C:proton-transporting ATP synthase complex"/>
    <property type="evidence" value="ECO:0007669"/>
    <property type="project" value="UniProtKB-KW"/>
</dbReference>
<dbReference type="Pfam" id="PF01849">
    <property type="entry name" value="NAC"/>
    <property type="match status" value="1"/>
</dbReference>
<feature type="compositionally biased region" description="Basic and acidic residues" evidence="19">
    <location>
        <begin position="126"/>
        <end position="149"/>
    </location>
</feature>
<keyword evidence="8" id="KW-0813">Transport</keyword>
<comment type="similarity">
    <text evidence="5">Belongs to the NAC-alpha family.</text>
</comment>
<evidence type="ECO:0000256" key="9">
    <source>
        <dbReference type="ARBA" id="ARBA00022547"/>
    </source>
</evidence>
<dbReference type="PANTHER" id="PTHR21713">
    <property type="entry name" value="NASCENT POLYPEPTIDE ASSOCIATED COMPLEX ALPHA SUBUNIT-RELATED"/>
    <property type="match status" value="1"/>
</dbReference>
<comment type="similarity">
    <text evidence="4">Belongs to the ATPase d subunit family.</text>
</comment>
<feature type="compositionally biased region" description="Acidic residues" evidence="19">
    <location>
        <begin position="150"/>
        <end position="162"/>
    </location>
</feature>
<evidence type="ECO:0000256" key="15">
    <source>
        <dbReference type="ARBA" id="ARBA00023136"/>
    </source>
</evidence>
<sequence>MANPRVEELPDDETTRPTVEEQESSDDSDVEEAEGNLPAGSTAVIHNRNEKKARKAIEKLHLTRVPGITRVTLRRPKNILFVINNPEVYKSPNSNTYIVFGEAKIEDVNATAQQAAAQQLAAAGAEGDHAGHNHGESSKAVESAEAKKDEEEDDGEEVDAEGLEDKDIELVMTQANVSRKKAIKALKENDNDIVNSIMALIGQVRQSQSTLINDTLSSPRDPPDIIKMATRSAALKLDWTKVTSSLGLRGQTVASLQAFKKRNEDARRKIAQLQEQATTVDFAHYRSTLKNQAVVEEIEKRFTAFKPTTYDVTRQLKAIEAFEVEAVKNAEATKQAVDLELKDLAATLKNIEEARPFEDLTVDEVAAAEKSIDEKTTQLISKGRWMVPGYKEKFGDLAIV</sequence>
<dbReference type="InterPro" id="IPR036228">
    <property type="entry name" value="ATP_synth_F0_dsu_sf_mt"/>
</dbReference>
<dbReference type="AlphaFoldDB" id="A0AB34FXN0"/>
<evidence type="ECO:0000256" key="11">
    <source>
        <dbReference type="ARBA" id="ARBA00022792"/>
    </source>
</evidence>
<dbReference type="GO" id="GO:0005634">
    <property type="term" value="C:nucleus"/>
    <property type="evidence" value="ECO:0007669"/>
    <property type="project" value="UniProtKB-SubCell"/>
</dbReference>
<dbReference type="Gene3D" id="1.10.8.10">
    <property type="entry name" value="DNA helicase RuvA subunit, C-terminal domain"/>
    <property type="match status" value="1"/>
</dbReference>
<evidence type="ECO:0000313" key="22">
    <source>
        <dbReference type="Proteomes" id="UP001163105"/>
    </source>
</evidence>
<dbReference type="CDD" id="cd22054">
    <property type="entry name" value="NAC_NACA"/>
    <property type="match status" value="1"/>
</dbReference>
<keyword evidence="18" id="KW-0175">Coiled coil</keyword>
<comment type="subcellular location">
    <subcellularLocation>
        <location evidence="3">Cytoplasm</location>
    </subcellularLocation>
    <subcellularLocation>
        <location evidence="2">Mitochondrion inner membrane</location>
    </subcellularLocation>
    <subcellularLocation>
        <location evidence="1">Nucleus</location>
    </subcellularLocation>
</comment>
<evidence type="ECO:0000313" key="21">
    <source>
        <dbReference type="EMBL" id="KAJ6443864.1"/>
    </source>
</evidence>
<evidence type="ECO:0000256" key="19">
    <source>
        <dbReference type="SAM" id="MobiDB-lite"/>
    </source>
</evidence>
<proteinExistence type="inferred from homology"/>
<evidence type="ECO:0000256" key="13">
    <source>
        <dbReference type="ARBA" id="ARBA00023065"/>
    </source>
</evidence>
<dbReference type="PROSITE" id="PS51151">
    <property type="entry name" value="NAC_AB"/>
    <property type="match status" value="1"/>
</dbReference>
<feature type="compositionally biased region" description="Acidic residues" evidence="19">
    <location>
        <begin position="20"/>
        <end position="34"/>
    </location>
</feature>
<evidence type="ECO:0000256" key="1">
    <source>
        <dbReference type="ARBA" id="ARBA00004123"/>
    </source>
</evidence>
<evidence type="ECO:0000256" key="7">
    <source>
        <dbReference type="ARBA" id="ARBA00021688"/>
    </source>
</evidence>
<organism evidence="21 22">
    <name type="scientific">Purpureocillium lavendulum</name>
    <dbReference type="NCBI Taxonomy" id="1247861"/>
    <lineage>
        <taxon>Eukaryota</taxon>
        <taxon>Fungi</taxon>
        <taxon>Dikarya</taxon>
        <taxon>Ascomycota</taxon>
        <taxon>Pezizomycotina</taxon>
        <taxon>Sordariomycetes</taxon>
        <taxon>Hypocreomycetidae</taxon>
        <taxon>Hypocreales</taxon>
        <taxon>Ophiocordycipitaceae</taxon>
        <taxon>Purpureocillium</taxon>
    </lineage>
</organism>
<dbReference type="Proteomes" id="UP001163105">
    <property type="component" value="Unassembled WGS sequence"/>
</dbReference>
<dbReference type="Pfam" id="PF19026">
    <property type="entry name" value="UBA_HYPK"/>
    <property type="match status" value="1"/>
</dbReference>
<keyword evidence="11" id="KW-0999">Mitochondrion inner membrane</keyword>
<dbReference type="EMBL" id="JAQHRD010000002">
    <property type="protein sequence ID" value="KAJ6443864.1"/>
    <property type="molecule type" value="Genomic_DNA"/>
</dbReference>
<keyword evidence="9" id="KW-0138">CF(0)</keyword>
<dbReference type="GO" id="GO:0015986">
    <property type="term" value="P:proton motive force-driven ATP synthesis"/>
    <property type="evidence" value="ECO:0007669"/>
    <property type="project" value="InterPro"/>
</dbReference>
<evidence type="ECO:0000256" key="2">
    <source>
        <dbReference type="ARBA" id="ARBA00004273"/>
    </source>
</evidence>
<evidence type="ECO:0000256" key="14">
    <source>
        <dbReference type="ARBA" id="ARBA00023128"/>
    </source>
</evidence>
<dbReference type="InterPro" id="IPR016641">
    <property type="entry name" value="EGD2/NACA0like"/>
</dbReference>
<dbReference type="Gene3D" id="6.10.280.70">
    <property type="match status" value="1"/>
</dbReference>
<feature type="compositionally biased region" description="Basic and acidic residues" evidence="19">
    <location>
        <begin position="1"/>
        <end position="19"/>
    </location>
</feature>
<dbReference type="SMART" id="SM01407">
    <property type="entry name" value="NAC"/>
    <property type="match status" value="1"/>
</dbReference>
<evidence type="ECO:0000256" key="10">
    <source>
        <dbReference type="ARBA" id="ARBA00022781"/>
    </source>
</evidence>
<gene>
    <name evidence="21" type="primary">ATPeF0D</name>
    <name evidence="21" type="ORF">O9K51_02253</name>
</gene>
<name>A0AB34FXN0_9HYPO</name>
<keyword evidence="14" id="KW-0496">Mitochondrion</keyword>
<dbReference type="SUPFAM" id="SSF161065">
    <property type="entry name" value="ATP synthase D chain-like"/>
    <property type="match status" value="1"/>
</dbReference>
<dbReference type="FunFam" id="2.20.70.30:FF:000002">
    <property type="entry name" value="Nascent polypeptide-associated complex (NAC), alpha subunit"/>
    <property type="match status" value="1"/>
</dbReference>
<evidence type="ECO:0000256" key="5">
    <source>
        <dbReference type="ARBA" id="ARBA00009882"/>
    </source>
</evidence>
<dbReference type="GO" id="GO:0015031">
    <property type="term" value="P:protein transport"/>
    <property type="evidence" value="ECO:0007669"/>
    <property type="project" value="UniProtKB-KW"/>
</dbReference>
<evidence type="ECO:0000256" key="4">
    <source>
        <dbReference type="ARBA" id="ARBA00006842"/>
    </source>
</evidence>
<evidence type="ECO:0000256" key="18">
    <source>
        <dbReference type="SAM" id="Coils"/>
    </source>
</evidence>
<protein>
    <recommendedName>
        <fullName evidence="7">ATP synthase subunit d, mitochondrial</fullName>
    </recommendedName>
    <alternativeName>
        <fullName evidence="17">Alpha-NAC</fullName>
    </alternativeName>
    <alternativeName>
        <fullName evidence="6">Nascent polypeptide-associated complex subunit alpha</fullName>
    </alternativeName>
</protein>
<evidence type="ECO:0000256" key="8">
    <source>
        <dbReference type="ARBA" id="ARBA00022448"/>
    </source>
</evidence>
<dbReference type="InterPro" id="IPR002715">
    <property type="entry name" value="Nas_poly-pep-assoc_cplx_dom"/>
</dbReference>
<comment type="caution">
    <text evidence="21">The sequence shown here is derived from an EMBL/GenBank/DDBJ whole genome shotgun (WGS) entry which is preliminary data.</text>
</comment>
<dbReference type="Pfam" id="PF05873">
    <property type="entry name" value="Mt_ATP-synt_D"/>
    <property type="match status" value="1"/>
</dbReference>
<keyword evidence="12" id="KW-0653">Protein transport</keyword>
<accession>A0AB34FXN0</accession>
<dbReference type="CDD" id="cd14358">
    <property type="entry name" value="UBA_NAC_euk"/>
    <property type="match status" value="1"/>
</dbReference>
<feature type="region of interest" description="Disordered" evidence="19">
    <location>
        <begin position="1"/>
        <end position="42"/>
    </location>
</feature>
<evidence type="ECO:0000256" key="16">
    <source>
        <dbReference type="ARBA" id="ARBA00023310"/>
    </source>
</evidence>
<keyword evidence="13" id="KW-0406">Ion transport</keyword>
<feature type="region of interest" description="Disordered" evidence="19">
    <location>
        <begin position="119"/>
        <end position="165"/>
    </location>
</feature>
<dbReference type="InterPro" id="IPR008689">
    <property type="entry name" value="ATP_synth_F0_dsu_mt"/>
</dbReference>
<keyword evidence="22" id="KW-1185">Reference proteome</keyword>
<keyword evidence="10" id="KW-0375">Hydrogen ion transport</keyword>